<evidence type="ECO:0000259" key="1">
    <source>
        <dbReference type="Pfam" id="PF07702"/>
    </source>
</evidence>
<dbReference type="Gene3D" id="3.40.1410.10">
    <property type="entry name" value="Chorismate lyase-like"/>
    <property type="match status" value="1"/>
</dbReference>
<dbReference type="GO" id="GO:0003677">
    <property type="term" value="F:DNA binding"/>
    <property type="evidence" value="ECO:0007669"/>
    <property type="project" value="UniProtKB-KW"/>
</dbReference>
<dbReference type="InterPro" id="IPR011663">
    <property type="entry name" value="UTRA"/>
</dbReference>
<organism evidence="2 3">
    <name type="scientific">Evansella vedderi</name>
    <dbReference type="NCBI Taxonomy" id="38282"/>
    <lineage>
        <taxon>Bacteria</taxon>
        <taxon>Bacillati</taxon>
        <taxon>Bacillota</taxon>
        <taxon>Bacilli</taxon>
        <taxon>Bacillales</taxon>
        <taxon>Bacillaceae</taxon>
        <taxon>Evansella</taxon>
    </lineage>
</organism>
<dbReference type="PANTHER" id="PTHR44846">
    <property type="entry name" value="MANNOSYL-D-GLYCERATE TRANSPORT/METABOLISM SYSTEM REPRESSOR MNGR-RELATED"/>
    <property type="match status" value="1"/>
</dbReference>
<dbReference type="InterPro" id="IPR028978">
    <property type="entry name" value="Chorismate_lyase_/UTRA_dom_sf"/>
</dbReference>
<protein>
    <submittedName>
        <fullName evidence="2">DNA-binding GntR family transcriptional regulator</fullName>
    </submittedName>
</protein>
<keyword evidence="3" id="KW-1185">Reference proteome</keyword>
<dbReference type="SUPFAM" id="SSF64288">
    <property type="entry name" value="Chorismate lyase-like"/>
    <property type="match status" value="1"/>
</dbReference>
<evidence type="ECO:0000313" key="3">
    <source>
        <dbReference type="Proteomes" id="UP001230005"/>
    </source>
</evidence>
<dbReference type="PANTHER" id="PTHR44846:SF1">
    <property type="entry name" value="MANNOSYL-D-GLYCERATE TRANSPORT_METABOLISM SYSTEM REPRESSOR MNGR-RELATED"/>
    <property type="match status" value="1"/>
</dbReference>
<dbReference type="EMBL" id="JAUSUG010000013">
    <property type="protein sequence ID" value="MDQ0255886.1"/>
    <property type="molecule type" value="Genomic_DNA"/>
</dbReference>
<sequence length="79" mass="9112">MISFKEVEAKGDIIEKLKLDEGSIVFEIYRVRLADSSPIAVELTYTPKSIVGNLSEKEFNHSFYDYIENTLNLKIFHVD</sequence>
<proteinExistence type="predicted"/>
<name>A0ABT9ZXB7_9BACI</name>
<accession>A0ABT9ZXB7</accession>
<gene>
    <name evidence="2" type="ORF">J2S74_003270</name>
</gene>
<dbReference type="Pfam" id="PF07702">
    <property type="entry name" value="UTRA"/>
    <property type="match status" value="1"/>
</dbReference>
<feature type="domain" description="UbiC transcription regulator-associated" evidence="1">
    <location>
        <begin position="2"/>
        <end position="77"/>
    </location>
</feature>
<dbReference type="Proteomes" id="UP001230005">
    <property type="component" value="Unassembled WGS sequence"/>
</dbReference>
<comment type="caution">
    <text evidence="2">The sequence shown here is derived from an EMBL/GenBank/DDBJ whole genome shotgun (WGS) entry which is preliminary data.</text>
</comment>
<evidence type="ECO:0000313" key="2">
    <source>
        <dbReference type="EMBL" id="MDQ0255886.1"/>
    </source>
</evidence>
<dbReference type="InterPro" id="IPR050679">
    <property type="entry name" value="Bact_HTH_transcr_reg"/>
</dbReference>
<reference evidence="2 3" key="1">
    <citation type="submission" date="2023-07" db="EMBL/GenBank/DDBJ databases">
        <title>Genomic Encyclopedia of Type Strains, Phase IV (KMG-IV): sequencing the most valuable type-strain genomes for metagenomic binning, comparative biology and taxonomic classification.</title>
        <authorList>
            <person name="Goeker M."/>
        </authorList>
    </citation>
    <scope>NUCLEOTIDE SEQUENCE [LARGE SCALE GENOMIC DNA]</scope>
    <source>
        <strain evidence="2 3">DSM 9768</strain>
    </source>
</reference>
<keyword evidence="2" id="KW-0238">DNA-binding</keyword>